<evidence type="ECO:0000256" key="2">
    <source>
        <dbReference type="ARBA" id="ARBA00022734"/>
    </source>
</evidence>
<dbReference type="Gene3D" id="2.60.120.200">
    <property type="match status" value="2"/>
</dbReference>
<evidence type="ECO:0000259" key="6">
    <source>
        <dbReference type="Pfam" id="PF00139"/>
    </source>
</evidence>
<evidence type="ECO:0000256" key="1">
    <source>
        <dbReference type="ARBA" id="ARBA00007606"/>
    </source>
</evidence>
<dbReference type="Pfam" id="PF00139">
    <property type="entry name" value="Lectin_legB"/>
    <property type="match status" value="2"/>
</dbReference>
<dbReference type="PANTHER" id="PTHR32401:SF47">
    <property type="entry name" value="LEGUME LECTIN DOMAIN-CONTAINING PROTEIN"/>
    <property type="match status" value="1"/>
</dbReference>
<feature type="non-terminal residue" evidence="7">
    <location>
        <position position="1"/>
    </location>
</feature>
<evidence type="ECO:0000313" key="7">
    <source>
        <dbReference type="EMBL" id="KAE9466262.1"/>
    </source>
</evidence>
<organism evidence="7 8">
    <name type="scientific">Rhododendron williamsianum</name>
    <dbReference type="NCBI Taxonomy" id="262921"/>
    <lineage>
        <taxon>Eukaryota</taxon>
        <taxon>Viridiplantae</taxon>
        <taxon>Streptophyta</taxon>
        <taxon>Embryophyta</taxon>
        <taxon>Tracheophyta</taxon>
        <taxon>Spermatophyta</taxon>
        <taxon>Magnoliopsida</taxon>
        <taxon>eudicotyledons</taxon>
        <taxon>Gunneridae</taxon>
        <taxon>Pentapetalae</taxon>
        <taxon>asterids</taxon>
        <taxon>Ericales</taxon>
        <taxon>Ericaceae</taxon>
        <taxon>Ericoideae</taxon>
        <taxon>Rhodoreae</taxon>
        <taxon>Rhododendron</taxon>
    </lineage>
</organism>
<dbReference type="InterPro" id="IPR013320">
    <property type="entry name" value="ConA-like_dom_sf"/>
</dbReference>
<feature type="signal peptide" evidence="5">
    <location>
        <begin position="1"/>
        <end position="34"/>
    </location>
</feature>
<dbReference type="InterPro" id="IPR000985">
    <property type="entry name" value="Lectin_LegA_CS"/>
</dbReference>
<dbReference type="PROSITE" id="PS00308">
    <property type="entry name" value="LECTIN_LEGUME_ALPHA"/>
    <property type="match status" value="2"/>
</dbReference>
<evidence type="ECO:0000256" key="5">
    <source>
        <dbReference type="SAM" id="SignalP"/>
    </source>
</evidence>
<dbReference type="OrthoDB" id="2014828at2759"/>
<keyword evidence="4" id="KW-0472">Membrane</keyword>
<keyword evidence="8" id="KW-1185">Reference proteome</keyword>
<keyword evidence="4" id="KW-0812">Transmembrane</keyword>
<comment type="caution">
    <text evidence="7">The sequence shown here is derived from an EMBL/GenBank/DDBJ whole genome shotgun (WGS) entry which is preliminary data.</text>
</comment>
<reference evidence="7 8" key="1">
    <citation type="journal article" date="2019" name="Genome Biol. Evol.">
        <title>The Rhododendron genome and chromosomal organization provide insight into shared whole-genome duplications across the heath family (Ericaceae).</title>
        <authorList>
            <person name="Soza V.L."/>
            <person name="Lindsley D."/>
            <person name="Waalkes A."/>
            <person name="Ramage E."/>
            <person name="Patwardhan R.P."/>
            <person name="Burton J.N."/>
            <person name="Adey A."/>
            <person name="Kumar A."/>
            <person name="Qiu R."/>
            <person name="Shendure J."/>
            <person name="Hall B."/>
        </authorList>
    </citation>
    <scope>NUCLEOTIDE SEQUENCE [LARGE SCALE GENOMIC DNA]</scope>
    <source>
        <strain evidence="7">RSF 1966-606</strain>
    </source>
</reference>
<feature type="transmembrane region" description="Helical" evidence="4">
    <location>
        <begin position="664"/>
        <end position="687"/>
    </location>
</feature>
<comment type="similarity">
    <text evidence="1">Belongs to the leguminous lectin family.</text>
</comment>
<evidence type="ECO:0000256" key="4">
    <source>
        <dbReference type="SAM" id="Phobius"/>
    </source>
</evidence>
<keyword evidence="4" id="KW-1133">Transmembrane helix</keyword>
<feature type="compositionally biased region" description="Basic and acidic residues" evidence="3">
    <location>
        <begin position="706"/>
        <end position="719"/>
    </location>
</feature>
<name>A0A6A4MAE3_9ERIC</name>
<dbReference type="PANTHER" id="PTHR32401">
    <property type="entry name" value="CONCANAVALIN A-LIKE LECTIN FAMILY PROTEIN"/>
    <property type="match status" value="1"/>
</dbReference>
<feature type="chain" id="PRO_5025406841" description="Legume lectin domain-containing protein" evidence="5">
    <location>
        <begin position="35"/>
        <end position="737"/>
    </location>
</feature>
<sequence>MALSLCNSKSPTHFQIQHSQPFLFLFLLFPFANSISFDFPNFNPNDPDIYYQGDASEASGVIQLTKNQADSSLSDSVGRATYAQAMHLWDSETGNLTDFNTQFSFNIKALNHSTSGDGLAFFLSPFDAKIPDNSSGGCLGLFDSLAFNHTNNQIVAVEFDTYKNNWDPSTDHVGIDVNSIVSVANVTWSTSMKNGRTANAWVNYNSTTTTLSVYLTYADNPVFTGNYSLSNVVDLREVLPEWVSVGFSAATGASIEIHNIVSWTFNSTLGGSNDSTSGPPPSPSNNSTLAPPPPPPSTGMGHKMNPRLVIGLAVIIEQLGKGNSKPSSTTEQGLLWCGMVTTSRTWKDYAGRQACFYAVVWSIWLARNEIVFENKNMDKEEIVDLAKTRKAPGLKGNTRLTSIFLFLHFPFANSTSFNFPNFDTNNQDIQYEGDANAANGTIQVTTNLENTQLTGSVGRAFYSLPIHLWDNDTGNLADFITHFSFVISATNLPAVGDGLAFFLSPMNATLPVSSGGGYLGLFESSIALNDTDNQIVAVEFDTLQNSWDPSMNHVGIDVNSIQSVANLTWNTSLANNETANAWVNYDSTTTTLSVYLTYEENPVFEGNYSLSYFVDLSGVLPEWVNVGFSAATNSNAEIYSIVSWTFNSTLGGSPSTGMGHKMNLPLIVGLAVSIGALSCGVGLFWFMKQKKIVLLGKSETIIKTERNRETDENSKRRSEDDEAIGGGMKVDESNWMW</sequence>
<accession>A0A6A4MAE3</accession>
<feature type="region of interest" description="Disordered" evidence="3">
    <location>
        <begin position="271"/>
        <end position="302"/>
    </location>
</feature>
<dbReference type="InterPro" id="IPR001220">
    <property type="entry name" value="Legume_lectin_dom"/>
</dbReference>
<feature type="region of interest" description="Disordered" evidence="3">
    <location>
        <begin position="706"/>
        <end position="737"/>
    </location>
</feature>
<dbReference type="Proteomes" id="UP000428333">
    <property type="component" value="Linkage Group LG01"/>
</dbReference>
<feature type="domain" description="Legume lectin" evidence="6">
    <location>
        <begin position="35"/>
        <end position="274"/>
    </location>
</feature>
<proteinExistence type="inferred from homology"/>
<evidence type="ECO:0000313" key="8">
    <source>
        <dbReference type="Proteomes" id="UP000428333"/>
    </source>
</evidence>
<keyword evidence="5" id="KW-0732">Signal</keyword>
<feature type="domain" description="Legume lectin" evidence="6">
    <location>
        <begin position="414"/>
        <end position="655"/>
    </location>
</feature>
<dbReference type="InterPro" id="IPR050258">
    <property type="entry name" value="Leguminous_Lectin"/>
</dbReference>
<dbReference type="AlphaFoldDB" id="A0A6A4MAE3"/>
<dbReference type="SUPFAM" id="SSF49899">
    <property type="entry name" value="Concanavalin A-like lectins/glucanases"/>
    <property type="match status" value="2"/>
</dbReference>
<gene>
    <name evidence="7" type="ORF">C3L33_01841</name>
</gene>
<dbReference type="FunFam" id="2.60.120.200:FF:000103">
    <property type="entry name" value="L-type lectin-domain containing receptor kinase IX.1"/>
    <property type="match status" value="2"/>
</dbReference>
<dbReference type="PROSITE" id="PS00307">
    <property type="entry name" value="LECTIN_LEGUME_BETA"/>
    <property type="match status" value="2"/>
</dbReference>
<dbReference type="EMBL" id="QEFC01000099">
    <property type="protein sequence ID" value="KAE9466262.1"/>
    <property type="molecule type" value="Genomic_DNA"/>
</dbReference>
<dbReference type="GO" id="GO:0030246">
    <property type="term" value="F:carbohydrate binding"/>
    <property type="evidence" value="ECO:0007669"/>
    <property type="project" value="UniProtKB-KW"/>
</dbReference>
<keyword evidence="2" id="KW-0430">Lectin</keyword>
<dbReference type="InterPro" id="IPR019825">
    <property type="entry name" value="Lectin_legB_Mn/Ca_BS"/>
</dbReference>
<dbReference type="CDD" id="cd06899">
    <property type="entry name" value="lectin_legume_LecRK_Arcelin_ConA"/>
    <property type="match status" value="2"/>
</dbReference>
<protein>
    <recommendedName>
        <fullName evidence="6">Legume lectin domain-containing protein</fullName>
    </recommendedName>
</protein>
<evidence type="ECO:0000256" key="3">
    <source>
        <dbReference type="SAM" id="MobiDB-lite"/>
    </source>
</evidence>